<accession>A0A0J0XCP6</accession>
<evidence type="ECO:0000313" key="3">
    <source>
        <dbReference type="Proteomes" id="UP000053611"/>
    </source>
</evidence>
<dbReference type="Proteomes" id="UP000053611">
    <property type="component" value="Unassembled WGS sequence"/>
</dbReference>
<reference evidence="2 3" key="1">
    <citation type="submission" date="2015-03" db="EMBL/GenBank/DDBJ databases">
        <title>Genomics and transcriptomics of the oil-accumulating basidiomycete yeast T. oleaginosus allow insights into substrate utilization and the diverse evolutionary trajectories of mating systems in fungi.</title>
        <authorList>
            <consortium name="DOE Joint Genome Institute"/>
            <person name="Kourist R."/>
            <person name="Kracht O."/>
            <person name="Bracharz F."/>
            <person name="Lipzen A."/>
            <person name="Nolan M."/>
            <person name="Ohm R."/>
            <person name="Grigoriev I."/>
            <person name="Sun S."/>
            <person name="Heitman J."/>
            <person name="Bruck T."/>
            <person name="Nowrousian M."/>
        </authorList>
    </citation>
    <scope>NUCLEOTIDE SEQUENCE [LARGE SCALE GENOMIC DNA]</scope>
    <source>
        <strain evidence="2 3">IBC0246</strain>
    </source>
</reference>
<dbReference type="EMBL" id="KQ087281">
    <property type="protein sequence ID" value="KLT38832.1"/>
    <property type="molecule type" value="Genomic_DNA"/>
</dbReference>
<evidence type="ECO:0000313" key="2">
    <source>
        <dbReference type="EMBL" id="KLT38832.1"/>
    </source>
</evidence>
<feature type="chain" id="PRO_5005245827" evidence="1">
    <location>
        <begin position="19"/>
        <end position="227"/>
    </location>
</feature>
<keyword evidence="1" id="KW-0732">Signal</keyword>
<keyword evidence="3" id="KW-1185">Reference proteome</keyword>
<dbReference type="AlphaFoldDB" id="A0A0J0XCP6"/>
<proteinExistence type="predicted"/>
<evidence type="ECO:0000256" key="1">
    <source>
        <dbReference type="SAM" id="SignalP"/>
    </source>
</evidence>
<name>A0A0J0XCP6_9TREE</name>
<dbReference type="OrthoDB" id="2595810at2759"/>
<sequence>MRLFAALFAASGASSALAGAPSSPMSRLLVFASPSERAVAALAKRQHHTEALPMHLIPPACDAPCKYYKDLFTTCPGNPGAEICAGACNGTLLTDLQVCINCTLVEGPGAGVIQFEIDLLNKAQQSLAQECVEDQFPKSFSGEFPVPTTVAYPSGVLNATFAPSGPLTSAPAPTGSANASASGSGSAAAANASTPASAVPTAGSGAGISASFSAAGLLLAAAAVAAF</sequence>
<gene>
    <name evidence="2" type="ORF">CC85DRAFT_331276</name>
</gene>
<feature type="signal peptide" evidence="1">
    <location>
        <begin position="1"/>
        <end position="18"/>
    </location>
</feature>
<organism evidence="2 3">
    <name type="scientific">Cutaneotrichosporon oleaginosum</name>
    <dbReference type="NCBI Taxonomy" id="879819"/>
    <lineage>
        <taxon>Eukaryota</taxon>
        <taxon>Fungi</taxon>
        <taxon>Dikarya</taxon>
        <taxon>Basidiomycota</taxon>
        <taxon>Agaricomycotina</taxon>
        <taxon>Tremellomycetes</taxon>
        <taxon>Trichosporonales</taxon>
        <taxon>Trichosporonaceae</taxon>
        <taxon>Cutaneotrichosporon</taxon>
    </lineage>
</organism>
<dbReference type="GeneID" id="28987636"/>
<dbReference type="RefSeq" id="XP_018275323.1">
    <property type="nucleotide sequence ID" value="XM_018427033.1"/>
</dbReference>
<protein>
    <submittedName>
        <fullName evidence="2">Uncharacterized protein</fullName>
    </submittedName>
</protein>